<dbReference type="Pfam" id="PF03176">
    <property type="entry name" value="MMPL"/>
    <property type="match status" value="2"/>
</dbReference>
<keyword evidence="5 6" id="KW-0472">Membrane</keyword>
<feature type="domain" description="Membrane transport protein MMPL" evidence="7">
    <location>
        <begin position="64"/>
        <end position="342"/>
    </location>
</feature>
<evidence type="ECO:0000256" key="6">
    <source>
        <dbReference type="SAM" id="Phobius"/>
    </source>
</evidence>
<sequence>MPRLTSLPIAAARWSARHPKRTIAAWFAFVALATALAFVIPVKETTDADYRIGESGRAHAMLADAGIDAPPMEHLLITAGQGRLDAAAATAAADEIAQRMSAVAGVQQVAPPVWSGDRTSALVSVVVDKAADPAALLSVTHAVAEAHRDLHIAQSGDLTVDAGIQGRVADDLHAAEFLSIPATLLLMLLAFGAVIAAGVPVLLAIGSVAATLGLSAPLSYLIHAEPTVGSLIVLVGMAVGVDYSLFYLKREREERAKGVTTPDAVAIAARTSGHAILVSGAAVMAAMSGLYVVGAATFSSLATGAIVVVAVAVLGSITVLPALLVQLGRWVDRPRLPLLWRLNARIGQGGISRRLIAPVLRHPVVSLVMALALAIPMAVSAAGISLHSANLSTLPPDIPAVATAHRIAEKFPSEGTNALVVVRAKAGQQQVVEARLRELSTRAAATPSFADLGIDPIKVSSDRSVTSVELAIPFSEQDSRTAEAIHLARTTLAPEALDGLGVDYAVGGWAAASLDFADRQSERLPWVIGFVLLLTLVMMVAAFRSVALALISAGLNLLSVGVAFGVLRWIFQDGHFSEQLDFTSPGFLIDWIPIFVMAILVGLSMDYHVFVLSRVREYAASGLPAREAVRQGISDTAGVVTSAAAVMVAVFSIFATLSMLEMKMMGVGLGVAILLDATVIRLVILPATLVLLGERTWRRARHGVDSAVAAQPGACAHPSAPAYATDREAICAAYASTAAGSATP</sequence>
<dbReference type="RefSeq" id="WP_344088135.1">
    <property type="nucleotide sequence ID" value="NZ_BAAAPO010000053.1"/>
</dbReference>
<feature type="transmembrane region" description="Helical" evidence="6">
    <location>
        <begin position="524"/>
        <end position="543"/>
    </location>
</feature>
<evidence type="ECO:0000256" key="5">
    <source>
        <dbReference type="ARBA" id="ARBA00023136"/>
    </source>
</evidence>
<evidence type="ECO:0000313" key="8">
    <source>
        <dbReference type="EMBL" id="GAA1806920.1"/>
    </source>
</evidence>
<dbReference type="Gene3D" id="1.20.1640.10">
    <property type="entry name" value="Multidrug efflux transporter AcrB transmembrane domain"/>
    <property type="match status" value="2"/>
</dbReference>
<evidence type="ECO:0000256" key="4">
    <source>
        <dbReference type="ARBA" id="ARBA00022989"/>
    </source>
</evidence>
<gene>
    <name evidence="8" type="ORF">GCM10009811_33060</name>
</gene>
<feature type="transmembrane region" description="Helical" evidence="6">
    <location>
        <begin position="633"/>
        <end position="655"/>
    </location>
</feature>
<comment type="caution">
    <text evidence="8">The sequence shown here is derived from an EMBL/GenBank/DDBJ whole genome shotgun (WGS) entry which is preliminary data.</text>
</comment>
<feature type="transmembrane region" description="Helical" evidence="6">
    <location>
        <begin position="23"/>
        <end position="42"/>
    </location>
</feature>
<keyword evidence="9" id="KW-1185">Reference proteome</keyword>
<proteinExistence type="predicted"/>
<evidence type="ECO:0000313" key="9">
    <source>
        <dbReference type="Proteomes" id="UP001499938"/>
    </source>
</evidence>
<dbReference type="InterPro" id="IPR004869">
    <property type="entry name" value="MMPL_dom"/>
</dbReference>
<dbReference type="InterPro" id="IPR050545">
    <property type="entry name" value="Mycobact_MmpL"/>
</dbReference>
<feature type="transmembrane region" description="Helical" evidence="6">
    <location>
        <begin position="591"/>
        <end position="612"/>
    </location>
</feature>
<dbReference type="SUPFAM" id="SSF82866">
    <property type="entry name" value="Multidrug efflux transporter AcrB transmembrane domain"/>
    <property type="match status" value="2"/>
</dbReference>
<feature type="transmembrane region" description="Helical" evidence="6">
    <location>
        <begin position="304"/>
        <end position="325"/>
    </location>
</feature>
<evidence type="ECO:0000256" key="2">
    <source>
        <dbReference type="ARBA" id="ARBA00022475"/>
    </source>
</evidence>
<comment type="subcellular location">
    <subcellularLocation>
        <location evidence="1">Cell membrane</location>
        <topology evidence="1">Multi-pass membrane protein</topology>
    </subcellularLocation>
</comment>
<name>A0ABP4YAP7_9MICO</name>
<evidence type="ECO:0000256" key="3">
    <source>
        <dbReference type="ARBA" id="ARBA00022692"/>
    </source>
</evidence>
<feature type="transmembrane region" description="Helical" evidence="6">
    <location>
        <begin position="184"/>
        <end position="208"/>
    </location>
</feature>
<keyword evidence="4 6" id="KW-1133">Transmembrane helix</keyword>
<protein>
    <submittedName>
        <fullName evidence="8">MMPL family transporter</fullName>
    </submittedName>
</protein>
<feature type="transmembrane region" description="Helical" evidence="6">
    <location>
        <begin position="550"/>
        <end position="571"/>
    </location>
</feature>
<dbReference type="Proteomes" id="UP001499938">
    <property type="component" value="Unassembled WGS sequence"/>
</dbReference>
<reference evidence="9" key="1">
    <citation type="journal article" date="2019" name="Int. J. Syst. Evol. Microbiol.">
        <title>The Global Catalogue of Microorganisms (GCM) 10K type strain sequencing project: providing services to taxonomists for standard genome sequencing and annotation.</title>
        <authorList>
            <consortium name="The Broad Institute Genomics Platform"/>
            <consortium name="The Broad Institute Genome Sequencing Center for Infectious Disease"/>
            <person name="Wu L."/>
            <person name="Ma J."/>
        </authorList>
    </citation>
    <scope>NUCLEOTIDE SEQUENCE [LARGE SCALE GENOMIC DNA]</scope>
    <source>
        <strain evidence="9">JCM 15592</strain>
    </source>
</reference>
<feature type="transmembrane region" description="Helical" evidence="6">
    <location>
        <begin position="364"/>
        <end position="386"/>
    </location>
</feature>
<dbReference type="PANTHER" id="PTHR33406">
    <property type="entry name" value="MEMBRANE PROTEIN MJ1562-RELATED"/>
    <property type="match status" value="1"/>
</dbReference>
<feature type="transmembrane region" description="Helical" evidence="6">
    <location>
        <begin position="275"/>
        <end position="298"/>
    </location>
</feature>
<dbReference type="EMBL" id="BAAAPO010000053">
    <property type="protein sequence ID" value="GAA1806920.1"/>
    <property type="molecule type" value="Genomic_DNA"/>
</dbReference>
<evidence type="ECO:0000259" key="7">
    <source>
        <dbReference type="Pfam" id="PF03176"/>
    </source>
</evidence>
<feature type="transmembrane region" description="Helical" evidence="6">
    <location>
        <begin position="667"/>
        <end position="692"/>
    </location>
</feature>
<keyword evidence="3 6" id="KW-0812">Transmembrane</keyword>
<feature type="domain" description="Membrane transport protein MMPL" evidence="7">
    <location>
        <begin position="393"/>
        <end position="706"/>
    </location>
</feature>
<organism evidence="8 9">
    <name type="scientific">Nostocoides veronense</name>
    <dbReference type="NCBI Taxonomy" id="330836"/>
    <lineage>
        <taxon>Bacteria</taxon>
        <taxon>Bacillati</taxon>
        <taxon>Actinomycetota</taxon>
        <taxon>Actinomycetes</taxon>
        <taxon>Micrococcales</taxon>
        <taxon>Intrasporangiaceae</taxon>
        <taxon>Nostocoides</taxon>
    </lineage>
</organism>
<feature type="transmembrane region" description="Helical" evidence="6">
    <location>
        <begin position="228"/>
        <end position="248"/>
    </location>
</feature>
<evidence type="ECO:0000256" key="1">
    <source>
        <dbReference type="ARBA" id="ARBA00004651"/>
    </source>
</evidence>
<dbReference type="PANTHER" id="PTHR33406:SF13">
    <property type="entry name" value="MEMBRANE PROTEIN YDFJ"/>
    <property type="match status" value="1"/>
</dbReference>
<keyword evidence="2" id="KW-1003">Cell membrane</keyword>
<accession>A0ABP4YAP7</accession>